<reference evidence="12 13" key="1">
    <citation type="submission" date="2012-02" db="EMBL/GenBank/DDBJ databases">
        <title>The Genome Sequence of Bacteroides salyersiae CL02T12C01.</title>
        <authorList>
            <consortium name="The Broad Institute Genome Sequencing Platform"/>
            <person name="Earl A."/>
            <person name="Ward D."/>
            <person name="Feldgarden M."/>
            <person name="Gevers D."/>
            <person name="Zitomersky N.L."/>
            <person name="Coyne M.J."/>
            <person name="Comstock L.E."/>
            <person name="Young S.K."/>
            <person name="Zeng Q."/>
            <person name="Gargeya S."/>
            <person name="Fitzgerald M."/>
            <person name="Haas B."/>
            <person name="Abouelleil A."/>
            <person name="Alvarado L."/>
            <person name="Arachchi H.M."/>
            <person name="Berlin A."/>
            <person name="Chapman S.B."/>
            <person name="Gearin G."/>
            <person name="Goldberg J."/>
            <person name="Griggs A."/>
            <person name="Gujja S."/>
            <person name="Hansen M."/>
            <person name="Heiman D."/>
            <person name="Howarth C."/>
            <person name="Larimer J."/>
            <person name="Lui A."/>
            <person name="MacDonald P.J.P."/>
            <person name="McCowen C."/>
            <person name="Montmayeur A."/>
            <person name="Murphy C."/>
            <person name="Neiman D."/>
            <person name="Pearson M."/>
            <person name="Priest M."/>
            <person name="Roberts A."/>
            <person name="Saif S."/>
            <person name="Shea T."/>
            <person name="Sisk P."/>
            <person name="Stolte C."/>
            <person name="Sykes S."/>
            <person name="Wortman J."/>
            <person name="Nusbaum C."/>
            <person name="Birren B."/>
        </authorList>
    </citation>
    <scope>NUCLEOTIDE SEQUENCE [LARGE SCALE GENOMIC DNA]</scope>
    <source>
        <strain evidence="12 13">CL02T12C01</strain>
    </source>
</reference>
<dbReference type="Pfam" id="PF07494">
    <property type="entry name" value="Reg_prop"/>
    <property type="match status" value="6"/>
</dbReference>
<dbReference type="Pfam" id="PF12833">
    <property type="entry name" value="HTH_18"/>
    <property type="match status" value="1"/>
</dbReference>
<dbReference type="SUPFAM" id="SSF52172">
    <property type="entry name" value="CheY-like"/>
    <property type="match status" value="1"/>
</dbReference>
<keyword evidence="3 7" id="KW-0597">Phosphoprotein</keyword>
<organism evidence="12 13">
    <name type="scientific">Bacteroides salyersiae CL02T12C01</name>
    <dbReference type="NCBI Taxonomy" id="997887"/>
    <lineage>
        <taxon>Bacteria</taxon>
        <taxon>Pseudomonadati</taxon>
        <taxon>Bacteroidota</taxon>
        <taxon>Bacteroidia</taxon>
        <taxon>Bacteroidales</taxon>
        <taxon>Bacteroidaceae</taxon>
        <taxon>Bacteroides</taxon>
    </lineage>
</organism>
<keyword evidence="8" id="KW-1133">Transmembrane helix</keyword>
<name>I9I0Q9_9BACE</name>
<dbReference type="GO" id="GO:0043565">
    <property type="term" value="F:sequence-specific DNA binding"/>
    <property type="evidence" value="ECO:0007669"/>
    <property type="project" value="InterPro"/>
</dbReference>
<dbReference type="PANTHER" id="PTHR43547:SF2">
    <property type="entry name" value="HYBRID SIGNAL TRANSDUCTION HISTIDINE KINASE C"/>
    <property type="match status" value="1"/>
</dbReference>
<evidence type="ECO:0000256" key="2">
    <source>
        <dbReference type="ARBA" id="ARBA00012438"/>
    </source>
</evidence>
<dbReference type="InterPro" id="IPR018060">
    <property type="entry name" value="HTH_AraC"/>
</dbReference>
<dbReference type="InterPro" id="IPR003594">
    <property type="entry name" value="HATPase_dom"/>
</dbReference>
<dbReference type="Gene3D" id="2.60.40.10">
    <property type="entry name" value="Immunoglobulins"/>
    <property type="match status" value="1"/>
</dbReference>
<dbReference type="InterPro" id="IPR011006">
    <property type="entry name" value="CheY-like_superfamily"/>
</dbReference>
<evidence type="ECO:0000259" key="11">
    <source>
        <dbReference type="PROSITE" id="PS50110"/>
    </source>
</evidence>
<dbReference type="SMART" id="SM00448">
    <property type="entry name" value="REC"/>
    <property type="match status" value="1"/>
</dbReference>
<dbReference type="SUPFAM" id="SSF55874">
    <property type="entry name" value="ATPase domain of HSP90 chaperone/DNA topoisomerase II/histidine kinase"/>
    <property type="match status" value="1"/>
</dbReference>
<dbReference type="RefSeq" id="WP_007479666.1">
    <property type="nucleotide sequence ID" value="NZ_JH724307.1"/>
</dbReference>
<dbReference type="PROSITE" id="PS50110">
    <property type="entry name" value="RESPONSE_REGULATORY"/>
    <property type="match status" value="1"/>
</dbReference>
<dbReference type="PROSITE" id="PS01124">
    <property type="entry name" value="HTH_ARAC_FAMILY_2"/>
    <property type="match status" value="1"/>
</dbReference>
<keyword evidence="8" id="KW-0812">Transmembrane</keyword>
<dbReference type="GO" id="GO:0003700">
    <property type="term" value="F:DNA-binding transcription factor activity"/>
    <property type="evidence" value="ECO:0007669"/>
    <property type="project" value="InterPro"/>
</dbReference>
<feature type="domain" description="Histidine kinase" evidence="10">
    <location>
        <begin position="836"/>
        <end position="1055"/>
    </location>
</feature>
<dbReference type="CDD" id="cd00146">
    <property type="entry name" value="PKD"/>
    <property type="match status" value="1"/>
</dbReference>
<keyword evidence="6" id="KW-0804">Transcription</keyword>
<dbReference type="Pfam" id="PF00072">
    <property type="entry name" value="Response_reg"/>
    <property type="match status" value="1"/>
</dbReference>
<dbReference type="Pfam" id="PF07495">
    <property type="entry name" value="Y_Y_Y"/>
    <property type="match status" value="1"/>
</dbReference>
<dbReference type="OrthoDB" id="717811at2"/>
<dbReference type="Gene3D" id="3.40.50.2300">
    <property type="match status" value="1"/>
</dbReference>
<dbReference type="Gene3D" id="1.10.10.60">
    <property type="entry name" value="Homeodomain-like"/>
    <property type="match status" value="2"/>
</dbReference>
<dbReference type="FunFam" id="1.10.287.130:FF:000045">
    <property type="entry name" value="Two-component system sensor histidine kinase/response regulator"/>
    <property type="match status" value="1"/>
</dbReference>
<dbReference type="EC" id="2.7.13.3" evidence="2"/>
<evidence type="ECO:0000256" key="5">
    <source>
        <dbReference type="ARBA" id="ARBA00023125"/>
    </source>
</evidence>
<dbReference type="InterPro" id="IPR011123">
    <property type="entry name" value="Y_Y_Y"/>
</dbReference>
<keyword evidence="5" id="KW-0238">DNA-binding</keyword>
<dbReference type="SMART" id="SM00388">
    <property type="entry name" value="HisKA"/>
    <property type="match status" value="1"/>
</dbReference>
<dbReference type="InterPro" id="IPR004358">
    <property type="entry name" value="Sig_transdc_His_kin-like_C"/>
</dbReference>
<evidence type="ECO:0000256" key="3">
    <source>
        <dbReference type="ARBA" id="ARBA00022553"/>
    </source>
</evidence>
<protein>
    <recommendedName>
        <fullName evidence="2">histidine kinase</fullName>
        <ecNumber evidence="2">2.7.13.3</ecNumber>
    </recommendedName>
</protein>
<dbReference type="FunFam" id="2.130.10.10:FF:000891">
    <property type="entry name" value="Two-component system sensor histidine kinase/response regulator, hybrid (One-component system)"/>
    <property type="match status" value="1"/>
</dbReference>
<dbReference type="InterPro" id="IPR015943">
    <property type="entry name" value="WD40/YVTN_repeat-like_dom_sf"/>
</dbReference>
<dbReference type="PROSITE" id="PS00041">
    <property type="entry name" value="HTH_ARAC_FAMILY_1"/>
    <property type="match status" value="1"/>
</dbReference>
<dbReference type="HOGENOM" id="CLU_000445_28_1_10"/>
<dbReference type="GO" id="GO:0000155">
    <property type="term" value="F:phosphorelay sensor kinase activity"/>
    <property type="evidence" value="ECO:0007669"/>
    <property type="project" value="InterPro"/>
</dbReference>
<dbReference type="InterPro" id="IPR036097">
    <property type="entry name" value="HisK_dim/P_sf"/>
</dbReference>
<dbReference type="SUPFAM" id="SSF46689">
    <property type="entry name" value="Homeodomain-like"/>
    <property type="match status" value="1"/>
</dbReference>
<evidence type="ECO:0000256" key="7">
    <source>
        <dbReference type="PROSITE-ProRule" id="PRU00169"/>
    </source>
</evidence>
<comment type="catalytic activity">
    <reaction evidence="1">
        <text>ATP + protein L-histidine = ADP + protein N-phospho-L-histidine.</text>
        <dbReference type="EC" id="2.7.13.3"/>
    </reaction>
</comment>
<proteinExistence type="predicted"/>
<dbReference type="InterPro" id="IPR001789">
    <property type="entry name" value="Sig_transdc_resp-reg_receiver"/>
</dbReference>
<dbReference type="SMART" id="SM00342">
    <property type="entry name" value="HTH_ARAC"/>
    <property type="match status" value="1"/>
</dbReference>
<dbReference type="InterPro" id="IPR011110">
    <property type="entry name" value="Reg_prop"/>
</dbReference>
<dbReference type="CDD" id="cd00082">
    <property type="entry name" value="HisKA"/>
    <property type="match status" value="1"/>
</dbReference>
<dbReference type="EMBL" id="AGXV01000021">
    <property type="protein sequence ID" value="EIY66394.1"/>
    <property type="molecule type" value="Genomic_DNA"/>
</dbReference>
<dbReference type="FunFam" id="1.10.10.60:FF:000284">
    <property type="entry name" value="Two-component system sensor histidine kinase/response regulator"/>
    <property type="match status" value="1"/>
</dbReference>
<dbReference type="FunFam" id="2.60.40.10:FF:000791">
    <property type="entry name" value="Two-component system sensor histidine kinase/response regulator"/>
    <property type="match status" value="1"/>
</dbReference>
<dbReference type="InterPro" id="IPR005467">
    <property type="entry name" value="His_kinase_dom"/>
</dbReference>
<dbReference type="PANTHER" id="PTHR43547">
    <property type="entry name" value="TWO-COMPONENT HISTIDINE KINASE"/>
    <property type="match status" value="1"/>
</dbReference>
<dbReference type="SMART" id="SM00387">
    <property type="entry name" value="HATPase_c"/>
    <property type="match status" value="1"/>
</dbReference>
<dbReference type="CDD" id="cd17574">
    <property type="entry name" value="REC_OmpR"/>
    <property type="match status" value="1"/>
</dbReference>
<evidence type="ECO:0000256" key="8">
    <source>
        <dbReference type="SAM" id="Phobius"/>
    </source>
</evidence>
<evidence type="ECO:0000256" key="6">
    <source>
        <dbReference type="ARBA" id="ARBA00023163"/>
    </source>
</evidence>
<dbReference type="Gene3D" id="3.30.565.10">
    <property type="entry name" value="Histidine kinase-like ATPase, C-terminal domain"/>
    <property type="match status" value="1"/>
</dbReference>
<dbReference type="PROSITE" id="PS50109">
    <property type="entry name" value="HIS_KIN"/>
    <property type="match status" value="1"/>
</dbReference>
<feature type="domain" description="HTH araC/xylS-type" evidence="9">
    <location>
        <begin position="1233"/>
        <end position="1332"/>
    </location>
</feature>
<dbReference type="InterPro" id="IPR018062">
    <property type="entry name" value="HTH_AraC-typ_CS"/>
</dbReference>
<dbReference type="Proteomes" id="UP000005150">
    <property type="component" value="Unassembled WGS sequence"/>
</dbReference>
<evidence type="ECO:0000259" key="9">
    <source>
        <dbReference type="PROSITE" id="PS01124"/>
    </source>
</evidence>
<dbReference type="Gene3D" id="1.10.287.130">
    <property type="match status" value="1"/>
</dbReference>
<feature type="transmembrane region" description="Helical" evidence="8">
    <location>
        <begin position="783"/>
        <end position="801"/>
    </location>
</feature>
<feature type="modified residue" description="4-aspartylphosphate" evidence="7">
    <location>
        <position position="1134"/>
    </location>
</feature>
<dbReference type="FunFam" id="3.40.50.2300:FF:000138">
    <property type="entry name" value="Two-component system sensor histidine kinase/response regulator"/>
    <property type="match status" value="1"/>
</dbReference>
<keyword evidence="4" id="KW-0805">Transcription regulation</keyword>
<dbReference type="Gene3D" id="2.130.10.10">
    <property type="entry name" value="YVTN repeat-like/Quinoprotein amine dehydrogenase"/>
    <property type="match status" value="2"/>
</dbReference>
<comment type="caution">
    <text evidence="12">The sequence shown here is derived from an EMBL/GenBank/DDBJ whole genome shotgun (WGS) entry which is preliminary data.</text>
</comment>
<dbReference type="Pfam" id="PF02518">
    <property type="entry name" value="HATPase_c"/>
    <property type="match status" value="1"/>
</dbReference>
<dbReference type="PATRIC" id="fig|997887.3.peg.1836"/>
<dbReference type="InterPro" id="IPR036890">
    <property type="entry name" value="HATPase_C_sf"/>
</dbReference>
<sequence>MYNLRFFLLFFIFNISYFYGNTEKYYFKHLGLEQGLSQSSVLCIMQDHTGFMWFGTKDGLNRYDGNSFKIFQYKYDDPTSLGNNVINSLFEMKNGEIWIGTDAGIYIYNPKSECFSYFSTSSQDGTKITQPVYKITSDSKGNVWIVVESQGIFCLKNKGNKLIHYPIKKPNNVSYLEIDYTNTIWVGYKGEGLYYTNDNFKTFNLFTDSNNINIFADDYVFKIMTDNHNHLYIGSSKGGLKRINVLTKTVTNILPNTPDHLQNIFVRNILRYSDSKLWIATESGIYIYDTANKVIQHIEHNRDDVYSLSDNAIYDIYKDNEGGIWIGSYFGGIDYYPLQFTNFDKYYPLSNKNSLSGKIVREFCEDNNGNLWIGTEDGGLNKFNPTTKQFRKFENKELYHNIHALCMDNNTLWIGTYSKGLHALDLNSNKIKHYAMGHSTNSLNDNNIYSMCKTSSGDLYIGTPTGLNKYNHAKDDFTRIEKMGGIFIFDILEDHNGIIWFATYNSGVFKYNPRNQTWKNYSAQSTPARNCLPYNKVISIMEDSKGRLWFTMQGRGFCSFNPESEIFTNYDISQGLANDVIYQIIEDKNETFWLTSNKGLILFDLPNKTFKIFTTQDGLLNNQFNYCSSIKTQNGDIYLGGINGFISFNSRQFTENKYYPPVVLTEFYLFNKKADINAKDSPLKTSISFTERLDLKYNQNSFAFKFAALGYSTSGTNQLQYKLEGFDKEWYTTDSNNPVATYTNLKPGSYTFSVKSSNYQGEWNGETKSIRVQIHPPFWKSTWAYILYIIVTSGLIIYSIYRFRKRMIDKQKLQFERLESEKEKELYHAKIDFFTNIAHEIRTPLTLIKGPLENILKKNDLNEKEVKENLNIMEQNTLRLLNLTNQLLDFRKTETKGFSLNFMTYNISEILKETYNRFLPTAKQNYLEFNLQLPEKDFYAPVDKEALTKILSNLFNNAVKYAQSNIIVQLDIQPEGNPNMFMITVSNDGTLIPKDMEEDIFKPFVQIKNTDNGQRTAGTGIGLPLARSLAELHKGKLYLKNEDQICFCVELPITQENVIQLSKHYIEDSPNIPDRHLATTPENQNTILVIDDDPEILSFVSKQLQNTYKIITATNGKEALDILETESVNLIVSDVMMPEIDGFELCKRLKNNINYSHIPIILLTARATLQSKIEGIELGADAYIEKPFSTEYLLVKIATLLTNLEKLRKAFTSSPFVEARTIALSNADEKFLDKLTETIKKNISEPEFNVDILASEMNMSRSSLHRKIKSIAQITPNEYIQLERLKTAAQLLQSGNYKINEICYIVGFNSSSYFAKCFQKQFGVLPKEFCSSIRN</sequence>
<dbReference type="Pfam" id="PF00512">
    <property type="entry name" value="HisKA"/>
    <property type="match status" value="1"/>
</dbReference>
<dbReference type="InterPro" id="IPR003661">
    <property type="entry name" value="HisK_dim/P_dom"/>
</dbReference>
<feature type="domain" description="Response regulatory" evidence="11">
    <location>
        <begin position="1086"/>
        <end position="1201"/>
    </location>
</feature>
<accession>I9I0Q9</accession>
<evidence type="ECO:0000256" key="1">
    <source>
        <dbReference type="ARBA" id="ARBA00000085"/>
    </source>
</evidence>
<dbReference type="InterPro" id="IPR009057">
    <property type="entry name" value="Homeodomain-like_sf"/>
</dbReference>
<evidence type="ECO:0000313" key="12">
    <source>
        <dbReference type="EMBL" id="EIY66394.1"/>
    </source>
</evidence>
<evidence type="ECO:0000259" key="10">
    <source>
        <dbReference type="PROSITE" id="PS50109"/>
    </source>
</evidence>
<dbReference type="InterPro" id="IPR013783">
    <property type="entry name" value="Ig-like_fold"/>
</dbReference>
<keyword evidence="13" id="KW-1185">Reference proteome</keyword>
<keyword evidence="8" id="KW-0472">Membrane</keyword>
<gene>
    <name evidence="12" type="ORF">HMPREF1071_01752</name>
</gene>
<evidence type="ECO:0000256" key="4">
    <source>
        <dbReference type="ARBA" id="ARBA00023015"/>
    </source>
</evidence>
<dbReference type="PRINTS" id="PR00344">
    <property type="entry name" value="BCTRLSENSOR"/>
</dbReference>
<dbReference type="SUPFAM" id="SSF47384">
    <property type="entry name" value="Homodimeric domain of signal transducing histidine kinase"/>
    <property type="match status" value="1"/>
</dbReference>
<evidence type="ECO:0000313" key="13">
    <source>
        <dbReference type="Proteomes" id="UP000005150"/>
    </source>
</evidence>
<dbReference type="SUPFAM" id="SSF63829">
    <property type="entry name" value="Calcium-dependent phosphotriesterase"/>
    <property type="match status" value="3"/>
</dbReference>